<dbReference type="AlphaFoldDB" id="A0A8C6PYK4"/>
<dbReference type="Pfam" id="PF13358">
    <property type="entry name" value="DDE_3"/>
    <property type="match status" value="1"/>
</dbReference>
<dbReference type="GeneTree" id="ENSGT01150000286933"/>
<dbReference type="InterPro" id="IPR038717">
    <property type="entry name" value="Tc1-like_DDE_dom"/>
</dbReference>
<accession>A0A8C6PYK4</accession>
<reference evidence="2" key="1">
    <citation type="submission" date="2014-08" db="EMBL/GenBank/DDBJ databases">
        <authorList>
            <person name="Senf B."/>
            <person name="Petzold A."/>
            <person name="Downie B.R."/>
            <person name="Koch P."/>
            <person name="Platzer M."/>
        </authorList>
    </citation>
    <scope>NUCLEOTIDE SEQUENCE [LARGE SCALE GENOMIC DNA]</scope>
    <source>
        <strain evidence="2">GRZ</strain>
    </source>
</reference>
<evidence type="ECO:0000259" key="1">
    <source>
        <dbReference type="Pfam" id="PF13358"/>
    </source>
</evidence>
<dbReference type="Ensembl" id="ENSNFUT00015052694.1">
    <property type="protein sequence ID" value="ENSNFUP00015050523.1"/>
    <property type="gene ID" value="ENSNFUG00015023723.1"/>
</dbReference>
<dbReference type="InterPro" id="IPR036397">
    <property type="entry name" value="RNaseH_sf"/>
</dbReference>
<organism evidence="2 3">
    <name type="scientific">Nothobranchius furzeri</name>
    <name type="common">Turquoise killifish</name>
    <dbReference type="NCBI Taxonomy" id="105023"/>
    <lineage>
        <taxon>Eukaryota</taxon>
        <taxon>Metazoa</taxon>
        <taxon>Chordata</taxon>
        <taxon>Craniata</taxon>
        <taxon>Vertebrata</taxon>
        <taxon>Euteleostomi</taxon>
        <taxon>Actinopterygii</taxon>
        <taxon>Neopterygii</taxon>
        <taxon>Teleostei</taxon>
        <taxon>Neoteleostei</taxon>
        <taxon>Acanthomorphata</taxon>
        <taxon>Ovalentaria</taxon>
        <taxon>Atherinomorphae</taxon>
        <taxon>Cyprinodontiformes</taxon>
        <taxon>Nothobranchiidae</taxon>
        <taxon>Nothobranchius</taxon>
    </lineage>
</organism>
<feature type="domain" description="Tc1-like transposase DDE" evidence="1">
    <location>
        <begin position="161"/>
        <end position="308"/>
    </location>
</feature>
<keyword evidence="3" id="KW-1185">Reference proteome</keyword>
<evidence type="ECO:0000313" key="2">
    <source>
        <dbReference type="Ensembl" id="ENSNFUP00015050523.1"/>
    </source>
</evidence>
<name>A0A8C6PYK4_NOTFU</name>
<proteinExistence type="predicted"/>
<reference evidence="2" key="2">
    <citation type="submission" date="2025-08" db="UniProtKB">
        <authorList>
            <consortium name="Ensembl"/>
        </authorList>
    </citation>
    <scope>IDENTIFICATION</scope>
</reference>
<evidence type="ECO:0000313" key="3">
    <source>
        <dbReference type="Proteomes" id="UP000694548"/>
    </source>
</evidence>
<dbReference type="Gene3D" id="3.30.420.10">
    <property type="entry name" value="Ribonuclease H-like superfamily/Ribonuclease H"/>
    <property type="match status" value="1"/>
</dbReference>
<protein>
    <recommendedName>
        <fullName evidence="1">Tc1-like transposase DDE domain-containing protein</fullName>
    </recommendedName>
</protein>
<reference evidence="2" key="3">
    <citation type="submission" date="2025-09" db="UniProtKB">
        <authorList>
            <consortium name="Ensembl"/>
        </authorList>
    </citation>
    <scope>IDENTIFICATION</scope>
</reference>
<sequence length="374" mass="42860">MTSTANIRCAQLLGNFLSFGKMGQKKDLTGSERSKIVRYLAEGCSSLKTVKLLKRDHRTIKRFIQNSQQGRKKRVDKPRCKITAHELRKVKRAAAKMPLATSLAIFQSCNITGVPKSTRCAILRDMAKVRKAERRPPLNKTHTRKRHDWAKKYLKTDFSKVLWTDEMRVSLDGPDGWARGWIGKGQRAPVRLRRQQGGGGVLVWAGIIKDELVGPFWAEDGVKLNSQSYCQFLEDTFFKQWYRKKSASFKKNMIFMQDNAPSHASKYSTAWLSRKGIKEEKLMAWPPCSPDLNPIENLWSIIKCEIYKEGKRYTSLNSVWEAVVAAARNVDGEQIKTLTESMDGRFLSVLAKKGGYNGRWFVFVLFLNIRNVYL</sequence>
<dbReference type="Proteomes" id="UP000694548">
    <property type="component" value="Chromosome sgr09"/>
</dbReference>
<dbReference type="PANTHER" id="PTHR23022:SF129">
    <property type="entry name" value="TRANSPOSABLE ELEMENT TC3 TRANSPOSASE"/>
    <property type="match status" value="1"/>
</dbReference>
<dbReference type="PANTHER" id="PTHR23022">
    <property type="entry name" value="TRANSPOSABLE ELEMENT-RELATED"/>
    <property type="match status" value="1"/>
</dbReference>
<dbReference type="GO" id="GO:0003676">
    <property type="term" value="F:nucleic acid binding"/>
    <property type="evidence" value="ECO:0007669"/>
    <property type="project" value="InterPro"/>
</dbReference>
<dbReference type="InterPro" id="IPR052338">
    <property type="entry name" value="Transposase_5"/>
</dbReference>